<evidence type="ECO:0000313" key="2">
    <source>
        <dbReference type="Proteomes" id="UP000766486"/>
    </source>
</evidence>
<dbReference type="Proteomes" id="UP000766486">
    <property type="component" value="Unassembled WGS sequence"/>
</dbReference>
<keyword evidence="2" id="KW-1185">Reference proteome</keyword>
<name>A0ABY6TSK9_BIOOC</name>
<organism evidence="1 2">
    <name type="scientific">Bionectria ochroleuca</name>
    <name type="common">Gliocladium roseum</name>
    <dbReference type="NCBI Taxonomy" id="29856"/>
    <lineage>
        <taxon>Eukaryota</taxon>
        <taxon>Fungi</taxon>
        <taxon>Dikarya</taxon>
        <taxon>Ascomycota</taxon>
        <taxon>Pezizomycotina</taxon>
        <taxon>Sordariomycetes</taxon>
        <taxon>Hypocreomycetidae</taxon>
        <taxon>Hypocreales</taxon>
        <taxon>Bionectriaceae</taxon>
        <taxon>Clonostachys</taxon>
    </lineage>
</organism>
<evidence type="ECO:0000313" key="1">
    <source>
        <dbReference type="EMBL" id="VUC21630.1"/>
    </source>
</evidence>
<sequence length="114" mass="12574">MLAPQITTTSDIRADPNLGYRVRVLLHDFLNVTKDPNALRRINSTTDEHYISSPYFTESQAAVIKSAIVDFDVGTTTETPNDEGAAEEADDYKLYVLSQKGGRAAMHDLADLIT</sequence>
<protein>
    <submittedName>
        <fullName evidence="1">Uncharacterized protein</fullName>
    </submittedName>
</protein>
<comment type="caution">
    <text evidence="1">The sequence shown here is derived from an EMBL/GenBank/DDBJ whole genome shotgun (WGS) entry which is preliminary data.</text>
</comment>
<gene>
    <name evidence="1" type="ORF">CLO192961_LOCUS59173</name>
</gene>
<reference evidence="1 2" key="1">
    <citation type="submission" date="2019-06" db="EMBL/GenBank/DDBJ databases">
        <authorList>
            <person name="Broberg M."/>
        </authorList>
    </citation>
    <scope>NUCLEOTIDE SEQUENCE [LARGE SCALE GENOMIC DNA]</scope>
</reference>
<proteinExistence type="predicted"/>
<dbReference type="EMBL" id="CABFNS010000428">
    <property type="protein sequence ID" value="VUC21630.1"/>
    <property type="molecule type" value="Genomic_DNA"/>
</dbReference>
<accession>A0ABY6TSK9</accession>